<keyword evidence="3" id="KW-1185">Reference proteome</keyword>
<accession>A0A9N9KM51</accession>
<reference evidence="2" key="1">
    <citation type="submission" date="2021-07" db="EMBL/GenBank/DDBJ databases">
        <authorList>
            <person name="Durling M."/>
        </authorList>
    </citation>
    <scope>NUCLEOTIDE SEQUENCE</scope>
</reference>
<evidence type="ECO:0000313" key="2">
    <source>
        <dbReference type="EMBL" id="CAG8949839.1"/>
    </source>
</evidence>
<name>A0A9N9KM51_9HELO</name>
<dbReference type="AlphaFoldDB" id="A0A9N9KM51"/>
<gene>
    <name evidence="2" type="ORF">HYFRA_00004165</name>
</gene>
<evidence type="ECO:0000256" key="1">
    <source>
        <dbReference type="SAM" id="MobiDB-lite"/>
    </source>
</evidence>
<proteinExistence type="predicted"/>
<dbReference type="Proteomes" id="UP000696280">
    <property type="component" value="Unassembled WGS sequence"/>
</dbReference>
<sequence length="132" mass="14973">MVTLQEQSRPRNTDTGFEESSAVPRVSSTKAVIFIAPSFSPRSSYGFGHYPPSIEKIQIRPPQAGVDQELISRRRLTCLSPWNFPGVRLWKVQVDQLLVGLGYFTAPLQYHSSATVTYTTWRRPRSIFIESV</sequence>
<comment type="caution">
    <text evidence="2">The sequence shown here is derived from an EMBL/GenBank/DDBJ whole genome shotgun (WGS) entry which is preliminary data.</text>
</comment>
<protein>
    <submittedName>
        <fullName evidence="2">Uncharacterized protein</fullName>
    </submittedName>
</protein>
<feature type="region of interest" description="Disordered" evidence="1">
    <location>
        <begin position="1"/>
        <end position="22"/>
    </location>
</feature>
<dbReference type="EMBL" id="CAJVRL010000025">
    <property type="protein sequence ID" value="CAG8949839.1"/>
    <property type="molecule type" value="Genomic_DNA"/>
</dbReference>
<evidence type="ECO:0000313" key="3">
    <source>
        <dbReference type="Proteomes" id="UP000696280"/>
    </source>
</evidence>
<organism evidence="2 3">
    <name type="scientific">Hymenoscyphus fraxineus</name>
    <dbReference type="NCBI Taxonomy" id="746836"/>
    <lineage>
        <taxon>Eukaryota</taxon>
        <taxon>Fungi</taxon>
        <taxon>Dikarya</taxon>
        <taxon>Ascomycota</taxon>
        <taxon>Pezizomycotina</taxon>
        <taxon>Leotiomycetes</taxon>
        <taxon>Helotiales</taxon>
        <taxon>Helotiaceae</taxon>
        <taxon>Hymenoscyphus</taxon>
    </lineage>
</organism>